<dbReference type="Proteomes" id="UP001054821">
    <property type="component" value="Chromosome 5"/>
</dbReference>
<dbReference type="PROSITE" id="PS51375">
    <property type="entry name" value="PPR"/>
    <property type="match status" value="4"/>
</dbReference>
<comment type="similarity">
    <text evidence="2">Belongs to the PPR family. PCMP-E subfamily.</text>
</comment>
<keyword evidence="5" id="KW-1185">Reference proteome</keyword>
<dbReference type="PANTHER" id="PTHR47926:SF533">
    <property type="entry name" value="DYW DOMAIN-CONTAINING PROTEIN"/>
    <property type="match status" value="1"/>
</dbReference>
<organism evidence="4 5">
    <name type="scientific">Prunus dulcis</name>
    <name type="common">Almond</name>
    <name type="synonym">Amygdalus dulcis</name>
    <dbReference type="NCBI Taxonomy" id="3755"/>
    <lineage>
        <taxon>Eukaryota</taxon>
        <taxon>Viridiplantae</taxon>
        <taxon>Streptophyta</taxon>
        <taxon>Embryophyta</taxon>
        <taxon>Tracheophyta</taxon>
        <taxon>Spermatophyta</taxon>
        <taxon>Magnoliopsida</taxon>
        <taxon>eudicotyledons</taxon>
        <taxon>Gunneridae</taxon>
        <taxon>Pentapetalae</taxon>
        <taxon>rosids</taxon>
        <taxon>fabids</taxon>
        <taxon>Rosales</taxon>
        <taxon>Rosaceae</taxon>
        <taxon>Amygdaloideae</taxon>
        <taxon>Amygdaleae</taxon>
        <taxon>Prunus</taxon>
    </lineage>
</organism>
<dbReference type="Gene3D" id="1.25.40.10">
    <property type="entry name" value="Tetratricopeptide repeat domain"/>
    <property type="match status" value="6"/>
</dbReference>
<name>A0AAD4VR80_PRUDU</name>
<protein>
    <recommendedName>
        <fullName evidence="6">Pentatricopeptide repeat superfamily protein</fullName>
    </recommendedName>
</protein>
<dbReference type="Pfam" id="PF01535">
    <property type="entry name" value="PPR"/>
    <property type="match status" value="5"/>
</dbReference>
<dbReference type="AlphaFoldDB" id="A0AAD4VR80"/>
<dbReference type="InterPro" id="IPR011990">
    <property type="entry name" value="TPR-like_helical_dom_sf"/>
</dbReference>
<dbReference type="NCBIfam" id="TIGR00756">
    <property type="entry name" value="PPR"/>
    <property type="match status" value="2"/>
</dbReference>
<evidence type="ECO:0008006" key="6">
    <source>
        <dbReference type="Google" id="ProtNLM"/>
    </source>
</evidence>
<proteinExistence type="inferred from homology"/>
<dbReference type="InterPro" id="IPR046960">
    <property type="entry name" value="PPR_At4g14850-like_plant"/>
</dbReference>
<dbReference type="EMBL" id="JAJFAZ020000005">
    <property type="protein sequence ID" value="KAI5328984.1"/>
    <property type="molecule type" value="Genomic_DNA"/>
</dbReference>
<keyword evidence="1" id="KW-0677">Repeat</keyword>
<dbReference type="InterPro" id="IPR046848">
    <property type="entry name" value="E_motif"/>
</dbReference>
<accession>A0AAD4VR80</accession>
<dbReference type="FunFam" id="1.25.40.10:FF:000738">
    <property type="entry name" value="Pentatricopeptide repeat-containing protein chloroplastic"/>
    <property type="match status" value="1"/>
</dbReference>
<dbReference type="GO" id="GO:0003723">
    <property type="term" value="F:RNA binding"/>
    <property type="evidence" value="ECO:0007669"/>
    <property type="project" value="InterPro"/>
</dbReference>
<sequence length="815" mass="90188">MKKLIVHQPIRALLRQGLYPEALQASTSTSPLNPFLTNQTYALFLKSGHRLDPFLASAVISQFAKLGLFYDALQFLNDTPDPDTVSYNALIAGLARSGPPGPVFDLFDRLRHVGLRPDAFTLSSLVKACDGLEENEIAHGLCLRLGLGYGGFVVSGLVENYMRNGDVRSAEKCFRECLVVDNVVWTAMVSGYVWSCEFEKGREAFVEMSGLGLELNEFSLTAVLSALFDEKEGEQVHGVGVKMGFLQGCSVHLSNAIMNMYSRCGNKQNAAKVFDEITDPDVVSWTERIGAASDGVEALELFKILHTGDLKVNEYTIINVLSAIVGLGMLNPGKQIQALCQKLGYLWVVSVGNVLISMYGKCEQIGDARSIFDDMVCRDSVSWNSLIAGYSENGLVTQALEVLRCMRDISLQPNGYTVASLLEVASNLNSPRLAMQIHSHVIKIGFMVDDRVVACLIVTYGKCNWIDESKRIFYDINKINLVLLNAMATSFVRSGCHADAINLFHISRGLKLEVDSSTFSTVLKACGAITELEQGRVIHSLALKTGFDQGSFVESAIIDVYCKCGSIGDAEKVFRHASTNNLASWNAMVMGYAQHGFHDEVSELFNKMSKFGVKPDHITYLGVLTSCCHAGLVKEAFSYLNSMFERDELMPHIEHYASVVDLLSRLGLLEEAKRTIDQMPICPDAHIWQILLSACNIHKNMDMGRVAAQKLLELEPDNESAYILLSNLYASAGMWSAVGKVRKEMKEKIVYKEPGSSWLQVGGLLHYFLADDKSHRDSKEIHTELISGYAERTRGRQTLKQWETFLEMSNGHSTT</sequence>
<evidence type="ECO:0000313" key="4">
    <source>
        <dbReference type="EMBL" id="KAI5328984.1"/>
    </source>
</evidence>
<comment type="caution">
    <text evidence="4">The sequence shown here is derived from an EMBL/GenBank/DDBJ whole genome shotgun (WGS) entry which is preliminary data.</text>
</comment>
<gene>
    <name evidence="4" type="ORF">L3X38_028381</name>
</gene>
<evidence type="ECO:0000313" key="5">
    <source>
        <dbReference type="Proteomes" id="UP001054821"/>
    </source>
</evidence>
<dbReference type="GO" id="GO:0009451">
    <property type="term" value="P:RNA modification"/>
    <property type="evidence" value="ECO:0007669"/>
    <property type="project" value="InterPro"/>
</dbReference>
<evidence type="ECO:0000256" key="3">
    <source>
        <dbReference type="PROSITE-ProRule" id="PRU00708"/>
    </source>
</evidence>
<dbReference type="FunFam" id="1.25.40.10:FF:000205">
    <property type="entry name" value="Pentatricopeptide repeat-containing protein, mitochondrial"/>
    <property type="match status" value="1"/>
</dbReference>
<dbReference type="PANTHER" id="PTHR47926">
    <property type="entry name" value="PENTATRICOPEPTIDE REPEAT-CONTAINING PROTEIN"/>
    <property type="match status" value="1"/>
</dbReference>
<dbReference type="GO" id="GO:0005739">
    <property type="term" value="C:mitochondrion"/>
    <property type="evidence" value="ECO:0007669"/>
    <property type="project" value="UniProtKB-ARBA"/>
</dbReference>
<reference evidence="4 5" key="1">
    <citation type="journal article" date="2022" name="G3 (Bethesda)">
        <title>Whole-genome sequence and methylome profiling of the almond [Prunus dulcis (Mill.) D.A. Webb] cultivar 'Nonpareil'.</title>
        <authorList>
            <person name="D'Amico-Willman K.M."/>
            <person name="Ouma W.Z."/>
            <person name="Meulia T."/>
            <person name="Sideli G.M."/>
            <person name="Gradziel T.M."/>
            <person name="Fresnedo-Ramirez J."/>
        </authorList>
    </citation>
    <scope>NUCLEOTIDE SEQUENCE [LARGE SCALE GENOMIC DNA]</scope>
    <source>
        <strain evidence="4">Clone GOH B32 T37-40</strain>
    </source>
</reference>
<dbReference type="FunFam" id="1.25.40.10:FF:000344">
    <property type="entry name" value="Pentatricopeptide repeat-containing protein"/>
    <property type="match status" value="1"/>
</dbReference>
<feature type="repeat" description="PPR" evidence="3">
    <location>
        <begin position="581"/>
        <end position="615"/>
    </location>
</feature>
<feature type="repeat" description="PPR" evidence="3">
    <location>
        <begin position="181"/>
        <end position="215"/>
    </location>
</feature>
<evidence type="ECO:0000256" key="2">
    <source>
        <dbReference type="ARBA" id="ARBA00061659"/>
    </source>
</evidence>
<dbReference type="InterPro" id="IPR002885">
    <property type="entry name" value="PPR_rpt"/>
</dbReference>
<dbReference type="Pfam" id="PF13041">
    <property type="entry name" value="PPR_2"/>
    <property type="match status" value="3"/>
</dbReference>
<feature type="repeat" description="PPR" evidence="3">
    <location>
        <begin position="379"/>
        <end position="413"/>
    </location>
</feature>
<dbReference type="Pfam" id="PF20431">
    <property type="entry name" value="E_motif"/>
    <property type="match status" value="1"/>
</dbReference>
<evidence type="ECO:0000256" key="1">
    <source>
        <dbReference type="ARBA" id="ARBA00022737"/>
    </source>
</evidence>
<dbReference type="SUPFAM" id="SSF48452">
    <property type="entry name" value="TPR-like"/>
    <property type="match status" value="1"/>
</dbReference>
<feature type="repeat" description="PPR" evidence="3">
    <location>
        <begin position="83"/>
        <end position="117"/>
    </location>
</feature>